<dbReference type="InterPro" id="IPR046335">
    <property type="entry name" value="LacI/GalR-like_sensor"/>
</dbReference>
<dbReference type="Proteomes" id="UP001501496">
    <property type="component" value="Unassembled WGS sequence"/>
</dbReference>
<sequence length="341" mass="37746">MGKRITLKQIANEFGVSIATVSKSLNDSYEISSATKEKIQNYAKANNYQSKSIPLNLNTKKTKTIGVIIPNIMNNFFAKAFVGIEKMATEKGYHLISCISNESHEKEVTTMELLKNGTLDGVIISLAEETQVKKNYNHIKNAINEGIPVVMFDRVADDISCDKVVVNDVEGAYHATNHLIKSGCKRVALISVIDNLSVGKLRVEGYKKALTVHNINIEEKLIVKIGHKEDFDIALKIILADKSIDGLLCLEETSAVKSLQIVKQMNYSIPTEMSIVSFTNGELPKYVTPTITTVSQHGNHIGQTAANILIDRLTGESENKPFVKKVIKTSLIERESTRKLN</sequence>
<dbReference type="Gene3D" id="1.10.260.40">
    <property type="entry name" value="lambda repressor-like DNA-binding domains"/>
    <property type="match status" value="1"/>
</dbReference>
<feature type="domain" description="HTH lacI-type" evidence="4">
    <location>
        <begin position="5"/>
        <end position="59"/>
    </location>
</feature>
<gene>
    <name evidence="5" type="ORF">GCM10022291_23040</name>
</gene>
<reference evidence="6" key="1">
    <citation type="journal article" date="2019" name="Int. J. Syst. Evol. Microbiol.">
        <title>The Global Catalogue of Microorganisms (GCM) 10K type strain sequencing project: providing services to taxonomists for standard genome sequencing and annotation.</title>
        <authorList>
            <consortium name="The Broad Institute Genomics Platform"/>
            <consortium name="The Broad Institute Genome Sequencing Center for Infectious Disease"/>
            <person name="Wu L."/>
            <person name="Ma J."/>
        </authorList>
    </citation>
    <scope>NUCLEOTIDE SEQUENCE [LARGE SCALE GENOMIC DNA]</scope>
    <source>
        <strain evidence="6">JCM 17630</strain>
    </source>
</reference>
<dbReference type="CDD" id="cd01392">
    <property type="entry name" value="HTH_LacI"/>
    <property type="match status" value="1"/>
</dbReference>
<dbReference type="InterPro" id="IPR010982">
    <property type="entry name" value="Lambda_DNA-bd_dom_sf"/>
</dbReference>
<dbReference type="SMART" id="SM00354">
    <property type="entry name" value="HTH_LACI"/>
    <property type="match status" value="1"/>
</dbReference>
<dbReference type="PROSITE" id="PS50932">
    <property type="entry name" value="HTH_LACI_2"/>
    <property type="match status" value="1"/>
</dbReference>
<protein>
    <submittedName>
        <fullName evidence="5">LacI family DNA-binding transcriptional regulator</fullName>
    </submittedName>
</protein>
<organism evidence="5 6">
    <name type="scientific">Postechiella marina</name>
    <dbReference type="NCBI Taxonomy" id="943941"/>
    <lineage>
        <taxon>Bacteria</taxon>
        <taxon>Pseudomonadati</taxon>
        <taxon>Bacteroidota</taxon>
        <taxon>Flavobacteriia</taxon>
        <taxon>Flavobacteriales</taxon>
        <taxon>Flavobacteriaceae</taxon>
        <taxon>Postechiella</taxon>
    </lineage>
</organism>
<evidence type="ECO:0000256" key="2">
    <source>
        <dbReference type="ARBA" id="ARBA00023125"/>
    </source>
</evidence>
<dbReference type="Gene3D" id="3.40.50.2300">
    <property type="match status" value="2"/>
</dbReference>
<keyword evidence="3" id="KW-0804">Transcription</keyword>
<dbReference type="RefSeq" id="WP_344788392.1">
    <property type="nucleotide sequence ID" value="NZ_BAABCA010000004.1"/>
</dbReference>
<comment type="caution">
    <text evidence="5">The sequence shown here is derived from an EMBL/GenBank/DDBJ whole genome shotgun (WGS) entry which is preliminary data.</text>
</comment>
<keyword evidence="6" id="KW-1185">Reference proteome</keyword>
<dbReference type="EMBL" id="BAABCA010000004">
    <property type="protein sequence ID" value="GAA4237084.1"/>
    <property type="molecule type" value="Genomic_DNA"/>
</dbReference>
<dbReference type="CDD" id="cd06267">
    <property type="entry name" value="PBP1_LacI_sugar_binding-like"/>
    <property type="match status" value="1"/>
</dbReference>
<dbReference type="PANTHER" id="PTHR30146:SF109">
    <property type="entry name" value="HTH-TYPE TRANSCRIPTIONAL REGULATOR GALS"/>
    <property type="match status" value="1"/>
</dbReference>
<dbReference type="Pfam" id="PF13377">
    <property type="entry name" value="Peripla_BP_3"/>
    <property type="match status" value="1"/>
</dbReference>
<dbReference type="InterPro" id="IPR028082">
    <property type="entry name" value="Peripla_BP_I"/>
</dbReference>
<keyword evidence="1" id="KW-0805">Transcription regulation</keyword>
<evidence type="ECO:0000313" key="5">
    <source>
        <dbReference type="EMBL" id="GAA4237084.1"/>
    </source>
</evidence>
<evidence type="ECO:0000256" key="3">
    <source>
        <dbReference type="ARBA" id="ARBA00023163"/>
    </source>
</evidence>
<dbReference type="PANTHER" id="PTHR30146">
    <property type="entry name" value="LACI-RELATED TRANSCRIPTIONAL REPRESSOR"/>
    <property type="match status" value="1"/>
</dbReference>
<proteinExistence type="predicted"/>
<evidence type="ECO:0000313" key="6">
    <source>
        <dbReference type="Proteomes" id="UP001501496"/>
    </source>
</evidence>
<dbReference type="Pfam" id="PF00356">
    <property type="entry name" value="LacI"/>
    <property type="match status" value="1"/>
</dbReference>
<keyword evidence="2 5" id="KW-0238">DNA-binding</keyword>
<dbReference type="SUPFAM" id="SSF47413">
    <property type="entry name" value="lambda repressor-like DNA-binding domains"/>
    <property type="match status" value="1"/>
</dbReference>
<accession>A0ABP8CBF2</accession>
<dbReference type="SUPFAM" id="SSF53822">
    <property type="entry name" value="Periplasmic binding protein-like I"/>
    <property type="match status" value="1"/>
</dbReference>
<dbReference type="InterPro" id="IPR000843">
    <property type="entry name" value="HTH_LacI"/>
</dbReference>
<dbReference type="GO" id="GO:0003677">
    <property type="term" value="F:DNA binding"/>
    <property type="evidence" value="ECO:0007669"/>
    <property type="project" value="UniProtKB-KW"/>
</dbReference>
<name>A0ABP8CBF2_9FLAO</name>
<evidence type="ECO:0000256" key="1">
    <source>
        <dbReference type="ARBA" id="ARBA00023015"/>
    </source>
</evidence>
<evidence type="ECO:0000259" key="4">
    <source>
        <dbReference type="PROSITE" id="PS50932"/>
    </source>
</evidence>